<evidence type="ECO:0000313" key="2">
    <source>
        <dbReference type="Proteomes" id="UP000077115"/>
    </source>
</evidence>
<accession>A0A177WBR1</accession>
<protein>
    <submittedName>
        <fullName evidence="1">Uncharacterized protein</fullName>
    </submittedName>
</protein>
<sequence length="195" mass="22231">MLRVRVQLGDEYRRFYITRGLATRKNLESKARWLFDLEDDEPYVVEVQSHNTRRQQSILSERAAGGMVSHACVAQGSEGQQELPDDQDHICLKLAPYQNISNRVEPAKTSTQQTFQAENVQQRLLQEKAQQQQLMMDVLCDLTHFVCTRNGEGVRSWMSEQKKLLSENSTDVPCVDSVDAATDISPTLFDQLSEP</sequence>
<evidence type="ECO:0000313" key="1">
    <source>
        <dbReference type="EMBL" id="OAJ37236.1"/>
    </source>
</evidence>
<dbReference type="OrthoDB" id="10438491at2759"/>
<name>A0A177WBR1_BATDL</name>
<gene>
    <name evidence="1" type="ORF">BDEG_21282</name>
</gene>
<dbReference type="Proteomes" id="UP000077115">
    <property type="component" value="Unassembled WGS sequence"/>
</dbReference>
<organism evidence="1 2">
    <name type="scientific">Batrachochytrium dendrobatidis (strain JEL423)</name>
    <dbReference type="NCBI Taxonomy" id="403673"/>
    <lineage>
        <taxon>Eukaryota</taxon>
        <taxon>Fungi</taxon>
        <taxon>Fungi incertae sedis</taxon>
        <taxon>Chytridiomycota</taxon>
        <taxon>Chytridiomycota incertae sedis</taxon>
        <taxon>Chytridiomycetes</taxon>
        <taxon>Rhizophydiales</taxon>
        <taxon>Rhizophydiales incertae sedis</taxon>
        <taxon>Batrachochytrium</taxon>
    </lineage>
</organism>
<reference evidence="1 2" key="2">
    <citation type="submission" date="2016-05" db="EMBL/GenBank/DDBJ databases">
        <title>Lineage-specific infection strategies underlie the spectrum of fungal disease in amphibians.</title>
        <authorList>
            <person name="Cuomo C.A."/>
            <person name="Farrer R.A."/>
            <person name="James T."/>
            <person name="Longcore J."/>
            <person name="Birren B."/>
        </authorList>
    </citation>
    <scope>NUCLEOTIDE SEQUENCE [LARGE SCALE GENOMIC DNA]</scope>
    <source>
        <strain evidence="1 2">JEL423</strain>
    </source>
</reference>
<proteinExistence type="predicted"/>
<dbReference type="EMBL" id="DS022300">
    <property type="protein sequence ID" value="OAJ37236.1"/>
    <property type="molecule type" value="Genomic_DNA"/>
</dbReference>
<reference evidence="1 2" key="1">
    <citation type="submission" date="2006-10" db="EMBL/GenBank/DDBJ databases">
        <title>The Genome Sequence of Batrachochytrium dendrobatidis JEL423.</title>
        <authorList>
            <consortium name="The Broad Institute Genome Sequencing Platform"/>
            <person name="Birren B."/>
            <person name="Lander E."/>
            <person name="Galagan J."/>
            <person name="Cuomo C."/>
            <person name="Devon K."/>
            <person name="Jaffe D."/>
            <person name="Butler J."/>
            <person name="Alvarez P."/>
            <person name="Gnerre S."/>
            <person name="Grabherr M."/>
            <person name="Kleber M."/>
            <person name="Mauceli E."/>
            <person name="Brockman W."/>
            <person name="Young S."/>
            <person name="LaButti K."/>
            <person name="Sykes S."/>
            <person name="DeCaprio D."/>
            <person name="Crawford M."/>
            <person name="Koehrsen M."/>
            <person name="Engels R."/>
            <person name="Montgomery P."/>
            <person name="Pearson M."/>
            <person name="Howarth C."/>
            <person name="Larson L."/>
            <person name="White J."/>
            <person name="O'Leary S."/>
            <person name="Kodira C."/>
            <person name="Zeng Q."/>
            <person name="Yandava C."/>
            <person name="Alvarado L."/>
            <person name="Longcore J."/>
            <person name="James T."/>
        </authorList>
    </citation>
    <scope>NUCLEOTIDE SEQUENCE [LARGE SCALE GENOMIC DNA]</scope>
    <source>
        <strain evidence="1 2">JEL423</strain>
    </source>
</reference>
<dbReference type="VEuPathDB" id="FungiDB:BDEG_21282"/>
<dbReference type="AlphaFoldDB" id="A0A177WBR1"/>